<protein>
    <submittedName>
        <fullName evidence="5">Mitochondrial chaperone BCS1</fullName>
    </submittedName>
</protein>
<dbReference type="SUPFAM" id="SSF52540">
    <property type="entry name" value="P-loop containing nucleoside triphosphate hydrolases"/>
    <property type="match status" value="1"/>
</dbReference>
<gene>
    <name evidence="5" type="ORF">Fadolivirus_1_1116</name>
</gene>
<dbReference type="GO" id="GO:0005524">
    <property type="term" value="F:ATP binding"/>
    <property type="evidence" value="ECO:0007669"/>
    <property type="project" value="InterPro"/>
</dbReference>
<evidence type="ECO:0000313" key="5">
    <source>
        <dbReference type="EMBL" id="QKF94574.1"/>
    </source>
</evidence>
<sequence length="702" mass="80600">MNSAITNSVDSFVKASSLTGNTFLDSLILASLVPIIIAYINGVFAFIKLVTGHIFTLVSTYVIDKIKTRLVGKILCVISISESNRMFTCIRDIIFNEKVISDVNSSIFKKITSMTDDEELKKKYKKMTYYDKFNMSLDYSGDKTFILNKNFSITNIETKIFKYKNYYIKFSLQNDTTKIDKSSIDDEKTESDGNKIMIELVTINNNTIKQDIDYAYEVENFLLEKFNIKSSLTYLYSITVLDRTIIGHIASFLRNGFVNHANGKLKYGNNMLCVLNENNVSKTIANNLIVDLKYKNLGGNEHDLKDNMILMNNDYESSENSYGFFSLYRKYISNKMVSFASYGYYIDNNKIHMVYSSDGARFVINIISLGKLLNENDVKESLNFIISTGMAASKPVIGPNDEKTQVTVYKYSNQWRGYLLDRRTFDTIFIKENTMLEIKKEIENFIRIEKLYKDCDIPYRKGILLYGPPGTGKTSLVKAIAYEYQMNVYMININDSSINDDTIIDMLNSIGGTGNRILLFEDIDSAFTSKEKVKFEEKIENNEGRSDNSDDDKKEKSKNDTSTTRKYLTYAGLLNALDGVLSNQHGVITIMTTNYIDKLGDALIRPGRIDHRYILDACDYNQIYTMTKHIINKSVDLAKENKLENLYKNIDSINPEDIDKRVKEFASKLADRNIKPCKIQQYILKYIENIDGIFDNWEKLLE</sequence>
<keyword evidence="3" id="KW-0472">Membrane</keyword>
<dbReference type="InterPro" id="IPR050747">
    <property type="entry name" value="Mitochondrial_chaperone_BCS1"/>
</dbReference>
<dbReference type="Proteomes" id="UP001162001">
    <property type="component" value="Segment"/>
</dbReference>
<proteinExistence type="inferred from homology"/>
<dbReference type="InterPro" id="IPR003593">
    <property type="entry name" value="AAA+_ATPase"/>
</dbReference>
<evidence type="ECO:0000256" key="2">
    <source>
        <dbReference type="SAM" id="MobiDB-lite"/>
    </source>
</evidence>
<dbReference type="EMBL" id="MT418680">
    <property type="protein sequence ID" value="QKF94574.1"/>
    <property type="molecule type" value="Genomic_DNA"/>
</dbReference>
<organism evidence="5 6">
    <name type="scientific">Fadolivirus FV1/VV64</name>
    <dbReference type="NCBI Taxonomy" id="3070911"/>
    <lineage>
        <taxon>Viruses</taxon>
        <taxon>Varidnaviria</taxon>
        <taxon>Bamfordvirae</taxon>
        <taxon>Nucleocytoviricota</taxon>
        <taxon>Megaviricetes</taxon>
        <taxon>Imitervirales</taxon>
        <taxon>Mimiviridae</taxon>
        <taxon>Klosneuvirinae</taxon>
        <taxon>Fadolivirus</taxon>
        <taxon>Fadolivirus algeromassiliense</taxon>
    </lineage>
</organism>
<evidence type="ECO:0000259" key="4">
    <source>
        <dbReference type="SMART" id="SM00382"/>
    </source>
</evidence>
<feature type="compositionally biased region" description="Basic and acidic residues" evidence="2">
    <location>
        <begin position="537"/>
        <end position="559"/>
    </location>
</feature>
<dbReference type="SMART" id="SM00382">
    <property type="entry name" value="AAA"/>
    <property type="match status" value="1"/>
</dbReference>
<reference evidence="5 6" key="1">
    <citation type="submission" date="2020-04" db="EMBL/GenBank/DDBJ databases">
        <title>Advantages and limits of metagenomic assembly and binning of a giant virus.</title>
        <authorList>
            <person name="Schulz F."/>
            <person name="Andreani J."/>
            <person name="Francis R."/>
            <person name="Boudjemaa H."/>
            <person name="Bou Khalil J.Y."/>
            <person name="Lee J."/>
            <person name="La Scola B."/>
            <person name="Woyke T."/>
        </authorList>
    </citation>
    <scope>NUCLEOTIDE SEQUENCE [LARGE SCALE GENOMIC DNA]</scope>
    <source>
        <strain evidence="5 6">FV1/VV64</strain>
    </source>
</reference>
<dbReference type="PANTHER" id="PTHR23070">
    <property type="entry name" value="BCS1 AAA-TYPE ATPASE"/>
    <property type="match status" value="1"/>
</dbReference>
<comment type="similarity">
    <text evidence="1">Belongs to the AAA ATPase family. BCS1 subfamily.</text>
</comment>
<dbReference type="InterPro" id="IPR027417">
    <property type="entry name" value="P-loop_NTPase"/>
</dbReference>
<evidence type="ECO:0000256" key="3">
    <source>
        <dbReference type="SAM" id="Phobius"/>
    </source>
</evidence>
<accession>A0A7D3UW70</accession>
<feature type="region of interest" description="Disordered" evidence="2">
    <location>
        <begin position="537"/>
        <end position="561"/>
    </location>
</feature>
<dbReference type="GO" id="GO:0016887">
    <property type="term" value="F:ATP hydrolysis activity"/>
    <property type="evidence" value="ECO:0007669"/>
    <property type="project" value="InterPro"/>
</dbReference>
<keyword evidence="3" id="KW-0812">Transmembrane</keyword>
<dbReference type="Gene3D" id="3.40.50.300">
    <property type="entry name" value="P-loop containing nucleotide triphosphate hydrolases"/>
    <property type="match status" value="1"/>
</dbReference>
<evidence type="ECO:0000313" key="6">
    <source>
        <dbReference type="Proteomes" id="UP001162001"/>
    </source>
</evidence>
<evidence type="ECO:0000256" key="1">
    <source>
        <dbReference type="ARBA" id="ARBA00007448"/>
    </source>
</evidence>
<feature type="domain" description="AAA+ ATPase" evidence="4">
    <location>
        <begin position="459"/>
        <end position="619"/>
    </location>
</feature>
<name>A0A7D3UW70_9VIRU</name>
<feature type="transmembrane region" description="Helical" evidence="3">
    <location>
        <begin position="27"/>
        <end position="47"/>
    </location>
</feature>
<keyword evidence="3" id="KW-1133">Transmembrane helix</keyword>
<dbReference type="Pfam" id="PF00004">
    <property type="entry name" value="AAA"/>
    <property type="match status" value="2"/>
</dbReference>
<keyword evidence="6" id="KW-1185">Reference proteome</keyword>
<dbReference type="InterPro" id="IPR003959">
    <property type="entry name" value="ATPase_AAA_core"/>
</dbReference>